<dbReference type="CDD" id="cd09976">
    <property type="entry name" value="LOTUS_3_TDRD5"/>
    <property type="match status" value="1"/>
</dbReference>
<feature type="domain" description="HTH OST-type" evidence="8">
    <location>
        <begin position="193"/>
        <end position="266"/>
    </location>
</feature>
<organism evidence="9 10">
    <name type="scientific">Strongylocentrotus purpuratus</name>
    <name type="common">Purple sea urchin</name>
    <dbReference type="NCBI Taxonomy" id="7668"/>
    <lineage>
        <taxon>Eukaryota</taxon>
        <taxon>Metazoa</taxon>
        <taxon>Echinodermata</taxon>
        <taxon>Eleutherozoa</taxon>
        <taxon>Echinozoa</taxon>
        <taxon>Echinoidea</taxon>
        <taxon>Euechinoidea</taxon>
        <taxon>Echinacea</taxon>
        <taxon>Camarodonta</taxon>
        <taxon>Echinidea</taxon>
        <taxon>Strongylocentrotidae</taxon>
        <taxon>Strongylocentrotus</taxon>
    </lineage>
</organism>
<evidence type="ECO:0000259" key="7">
    <source>
        <dbReference type="PROSITE" id="PS50304"/>
    </source>
</evidence>
<keyword evidence="2" id="KW-0963">Cytoplasm</keyword>
<dbReference type="Gene3D" id="3.30.420.610">
    <property type="entry name" value="LOTUS domain-like"/>
    <property type="match status" value="4"/>
</dbReference>
<dbReference type="SUPFAM" id="SSF63748">
    <property type="entry name" value="Tudor/PWWP/MBT"/>
    <property type="match status" value="1"/>
</dbReference>
<protein>
    <submittedName>
        <fullName evidence="9">Uncharacterized protein</fullName>
    </submittedName>
</protein>
<dbReference type="EnsemblMetazoa" id="XM_030997252">
    <property type="protein sequence ID" value="XP_030853112"/>
    <property type="gene ID" value="LOC578673"/>
</dbReference>
<dbReference type="GeneID" id="578673"/>
<dbReference type="CDD" id="cd08824">
    <property type="entry name" value="LOTUS"/>
    <property type="match status" value="2"/>
</dbReference>
<feature type="compositionally biased region" description="Polar residues" evidence="5">
    <location>
        <begin position="851"/>
        <end position="862"/>
    </location>
</feature>
<feature type="region of interest" description="Disordered" evidence="5">
    <location>
        <begin position="457"/>
        <end position="480"/>
    </location>
</feature>
<evidence type="ECO:0000313" key="9">
    <source>
        <dbReference type="EnsemblMetazoa" id="XP_030853112"/>
    </source>
</evidence>
<dbReference type="InParanoid" id="A0A7M7T4F6"/>
<dbReference type="InterPro" id="IPR035437">
    <property type="entry name" value="SNase_OB-fold_sf"/>
</dbReference>
<feature type="domain" description="HTH OST-type" evidence="8">
    <location>
        <begin position="7"/>
        <end position="80"/>
    </location>
</feature>
<dbReference type="Proteomes" id="UP000007110">
    <property type="component" value="Unassembled WGS sequence"/>
</dbReference>
<evidence type="ECO:0000256" key="3">
    <source>
        <dbReference type="ARBA" id="ARBA00022737"/>
    </source>
</evidence>
<feature type="domain" description="Tudor" evidence="7">
    <location>
        <begin position="644"/>
        <end position="703"/>
    </location>
</feature>
<feature type="region of interest" description="Disordered" evidence="5">
    <location>
        <begin position="1138"/>
        <end position="1262"/>
    </location>
</feature>
<dbReference type="OMA" id="FWEEDIL"/>
<sequence>MTDKAKIKQEMKIVLRALLLSAPMGLTAVEIERDYREAQGYGVPFRELGYNSTSDLVEDLKDVASCQWERGHAVFHGIADKTTKHIKSLVSKQNVDVRKCLKRRNALERQVVRSGRGGYSSGRGGYSSGRGGYSSGRGRSFSTSSSRYQPPYSKPPQGPQGYDPFGQGRRTNSYPGTGGGRSQAPAPAAPKSSPAYLRMQLKSLLNSHPNGILNTHFDSIFSRKCGFPIDYAQLGYTGLEDLVRSLSAVISIERISEEKFRIYSRENFPNKGPSDNSSMAKPKPLMSALGLGSQDHRNEKASQDISKPPSKSRPIPPPLISRPIPDARKSMPFEAPQKSIGRARRISSNRSDESKSRVGSTGSVTSPRQPSPPGNELIDKQLCSEIREVLEHHPNGLFAASLPTEYKALTKKELPLVSIGFYSVVELVSSIPEIVAIERQKKNSDWILFDARTFVSSKPPEPEKKKPQVSPPKEPDSRRLQDAKTNIRDVLLAHPTGVLLQELSSAYEKFHKTTLPVEDFGVSDVNSLVLAIPDTIKVVYKGHNQVYLHAQDQRLPLCSGSLYSTIAKSIPQDAMGYGYSYPTIKKPKLNEYFPVYVSTVYSPHKISVQLKDKDNNLALENLMDALESVYFFAEGEKYLMPDAMIAVNQICCSLYHEDNNWHRGLITGVPNLDFVEVYYVDYGTSLRIPKSSLRLLKSCFMKLPKQAIDAKLGGIEPVGEKWSDQSRDRLLELTADRALQAYAMEEKTTEGVFDTNPFSENSVMSLILCDTSTTEDIHINDLLVSEGLARFAEQKTPAEPIAESPLVPPPAEVSLQMLTGMGLPVPDDDPALAFQWPEESAEVQDILGSGDASTTKGLQKGSSAGGQGMTNGGIMKAGDGHRVGATDEDFSSDSGPPPLQEDDLIEKMAKELSEIEEEEDGLQKPWSITKVDLVTGQVLHLISFKDQGGQYVTSVEVSALVWPTGQDENTLFDMIELKAGELGQVIVEELESTDLAESFAREGVPLSKIRPSRLQLFLLTSVAPLLMVSGQVSPELISHIQAFADDMPPLEDDELSRDSLSSETSGGVEAEQDASDLKKMHDVLRTKRERILKDLMSNSGTVDVDEISFIEGLMKDIEKKLERLKSTDIDQRIASRSTGEISAQLAQTSIGSSISPRTPDNVFSSPPSRHTSSVFSPDQNTKDSQSQTVGDIGPQRQLSDRTGSSQKQTAAISPLLRSSTGSMPNPQRGIGRGASMPKTNAGIGRGQQLKTGRGPPPQLPYNQDMTGLNPNIPAFVPSPKRDGSSDGMVNGQMQQHQPLGSFVDPFGNHQAPVPTPGGMPPMPGTGQNRLPRTFPEFDDLFKPIPLLPPSMPPHMPPHMQPHMPPNMPPNMRAMPPMPSRTGAMGMNQLPPPPPPNHRRGVAMAPPPFPPQPNLMPGLPLPPNFDLPPPLPHGQMFDPNTPPPAFFGLGRGHQAWSVNE</sequence>
<dbReference type="PROSITE" id="PS51644">
    <property type="entry name" value="HTH_OST"/>
    <property type="match status" value="4"/>
</dbReference>
<keyword evidence="3" id="KW-0677">Repeat</keyword>
<feature type="domain" description="HTH OST-type" evidence="8">
    <location>
        <begin position="378"/>
        <end position="452"/>
    </location>
</feature>
<reference evidence="9" key="2">
    <citation type="submission" date="2021-01" db="UniProtKB">
        <authorList>
            <consortium name="EnsemblMetazoa"/>
        </authorList>
    </citation>
    <scope>IDENTIFICATION</scope>
</reference>
<feature type="compositionally biased region" description="Polar residues" evidence="5">
    <location>
        <begin position="1196"/>
        <end position="1225"/>
    </location>
</feature>
<dbReference type="Pfam" id="PF00567">
    <property type="entry name" value="TUDOR"/>
    <property type="match status" value="1"/>
</dbReference>
<dbReference type="KEGG" id="spu:578673"/>
<dbReference type="SMART" id="SM00333">
    <property type="entry name" value="TUDOR"/>
    <property type="match status" value="1"/>
</dbReference>
<dbReference type="PROSITE" id="PS50304">
    <property type="entry name" value="TUDOR"/>
    <property type="match status" value="1"/>
</dbReference>
<evidence type="ECO:0000256" key="1">
    <source>
        <dbReference type="ARBA" id="ARBA00004496"/>
    </source>
</evidence>
<feature type="signal peptide" evidence="6">
    <location>
        <begin position="1"/>
        <end position="28"/>
    </location>
</feature>
<dbReference type="PANTHER" id="PTHR22948">
    <property type="entry name" value="TUDOR DOMAIN CONTAINING PROTEIN"/>
    <property type="match status" value="1"/>
</dbReference>
<dbReference type="OrthoDB" id="10052065at2759"/>
<feature type="region of interest" description="Disordered" evidence="5">
    <location>
        <begin position="266"/>
        <end position="377"/>
    </location>
</feature>
<feature type="chain" id="PRO_5029773050" evidence="6">
    <location>
        <begin position="29"/>
        <end position="1459"/>
    </location>
</feature>
<evidence type="ECO:0000256" key="6">
    <source>
        <dbReference type="SAM" id="SignalP"/>
    </source>
</evidence>
<keyword evidence="6" id="KW-0732">Signal</keyword>
<dbReference type="InterPro" id="IPR002999">
    <property type="entry name" value="Tudor"/>
</dbReference>
<keyword evidence="10" id="KW-1185">Reference proteome</keyword>
<dbReference type="Gene3D" id="2.40.50.90">
    <property type="match status" value="1"/>
</dbReference>
<proteinExistence type="predicted"/>
<dbReference type="Pfam" id="PF12872">
    <property type="entry name" value="OST-HTH"/>
    <property type="match status" value="4"/>
</dbReference>
<feature type="region of interest" description="Disordered" evidence="5">
    <location>
        <begin position="112"/>
        <end position="193"/>
    </location>
</feature>
<evidence type="ECO:0000256" key="2">
    <source>
        <dbReference type="ARBA" id="ARBA00022490"/>
    </source>
</evidence>
<keyword evidence="4" id="KW-0744">Spermatogenesis</keyword>
<dbReference type="FunCoup" id="A0A7M7T4F6">
    <property type="interactions" value="686"/>
</dbReference>
<dbReference type="CDD" id="cd09972">
    <property type="entry name" value="LOTUS_TDRD_OSKAR"/>
    <property type="match status" value="1"/>
</dbReference>
<dbReference type="InterPro" id="IPR041966">
    <property type="entry name" value="LOTUS-like"/>
</dbReference>
<evidence type="ECO:0000313" key="10">
    <source>
        <dbReference type="Proteomes" id="UP000007110"/>
    </source>
</evidence>
<accession>A0A7M7T4F6</accession>
<dbReference type="GO" id="GO:0005737">
    <property type="term" value="C:cytoplasm"/>
    <property type="evidence" value="ECO:0007669"/>
    <property type="project" value="UniProtKB-SubCell"/>
</dbReference>
<comment type="subcellular location">
    <subcellularLocation>
        <location evidence="1">Cytoplasm</location>
    </subcellularLocation>
</comment>
<feature type="compositionally biased region" description="Low complexity" evidence="5">
    <location>
        <begin position="136"/>
        <end position="148"/>
    </location>
</feature>
<evidence type="ECO:0000259" key="8">
    <source>
        <dbReference type="PROSITE" id="PS51644"/>
    </source>
</evidence>
<dbReference type="InterPro" id="IPR050621">
    <property type="entry name" value="Tudor_domain_containing"/>
</dbReference>
<feature type="compositionally biased region" description="Low complexity" evidence="5">
    <location>
        <begin position="184"/>
        <end position="193"/>
    </location>
</feature>
<evidence type="ECO:0000256" key="4">
    <source>
        <dbReference type="ARBA" id="ARBA00022871"/>
    </source>
</evidence>
<feature type="compositionally biased region" description="Polar residues" evidence="5">
    <location>
        <begin position="1138"/>
        <end position="1189"/>
    </location>
</feature>
<evidence type="ECO:0000256" key="5">
    <source>
        <dbReference type="SAM" id="MobiDB-lite"/>
    </source>
</evidence>
<dbReference type="Gene3D" id="2.30.30.140">
    <property type="match status" value="1"/>
</dbReference>
<dbReference type="RefSeq" id="XP_030853112.1">
    <property type="nucleotide sequence ID" value="XM_030997252.1"/>
</dbReference>
<feature type="region of interest" description="Disordered" evidence="5">
    <location>
        <begin position="1048"/>
        <end position="1075"/>
    </location>
</feature>
<dbReference type="InterPro" id="IPR025605">
    <property type="entry name" value="OST-HTH/LOTUS_dom"/>
</dbReference>
<dbReference type="PANTHER" id="PTHR22948:SF76">
    <property type="entry name" value="FI20010P1-RELATED"/>
    <property type="match status" value="1"/>
</dbReference>
<dbReference type="GO" id="GO:0030154">
    <property type="term" value="P:cell differentiation"/>
    <property type="evidence" value="ECO:0007669"/>
    <property type="project" value="UniProtKB-ARBA"/>
</dbReference>
<dbReference type="GO" id="GO:0007283">
    <property type="term" value="P:spermatogenesis"/>
    <property type="evidence" value="ECO:0007669"/>
    <property type="project" value="UniProtKB-KW"/>
</dbReference>
<reference evidence="10" key="1">
    <citation type="submission" date="2015-02" db="EMBL/GenBank/DDBJ databases">
        <title>Genome sequencing for Strongylocentrotus purpuratus.</title>
        <authorList>
            <person name="Murali S."/>
            <person name="Liu Y."/>
            <person name="Vee V."/>
            <person name="English A."/>
            <person name="Wang M."/>
            <person name="Skinner E."/>
            <person name="Han Y."/>
            <person name="Muzny D.M."/>
            <person name="Worley K.C."/>
            <person name="Gibbs R.A."/>
        </authorList>
    </citation>
    <scope>NUCLEOTIDE SEQUENCE</scope>
</reference>
<feature type="domain" description="HTH OST-type" evidence="8">
    <location>
        <begin position="479"/>
        <end position="552"/>
    </location>
</feature>
<feature type="region of interest" description="Disordered" evidence="5">
    <location>
        <begin position="851"/>
        <end position="901"/>
    </location>
</feature>
<name>A0A7M7T4F6_STRPU</name>
<keyword evidence="4" id="KW-0221">Differentiation</keyword>
<feature type="compositionally biased region" description="Polar residues" evidence="5">
    <location>
        <begin position="357"/>
        <end position="368"/>
    </location>
</feature>
<feature type="compositionally biased region" description="Gly residues" evidence="5">
    <location>
        <begin position="115"/>
        <end position="135"/>
    </location>
</feature>